<accession>A0A811V278</accession>
<sequence>MTHSQIPKTDLTSPYFAASLSCCGARVSSKKHGTNFYGREEQLLVPTSFTAHSYTQPGCSSNNNNNANILCALCPFTLRVAPFAYIHIYMHARSHYDNVVAQSI</sequence>
<reference evidence="1" key="1">
    <citation type="submission" date="2020-11" db="EMBL/GenBank/DDBJ databases">
        <authorList>
            <person name="Whitehead M."/>
        </authorList>
    </citation>
    <scope>NUCLEOTIDE SEQUENCE</scope>
    <source>
        <strain evidence="1">EGII</strain>
    </source>
</reference>
<dbReference type="EMBL" id="CAJHJT010000034">
    <property type="protein sequence ID" value="CAD7005579.1"/>
    <property type="molecule type" value="Genomic_DNA"/>
</dbReference>
<evidence type="ECO:0000313" key="1">
    <source>
        <dbReference type="EMBL" id="CAD7005579.1"/>
    </source>
</evidence>
<evidence type="ECO:0000313" key="2">
    <source>
        <dbReference type="Proteomes" id="UP000606786"/>
    </source>
</evidence>
<dbReference type="AlphaFoldDB" id="A0A811V278"/>
<organism evidence="1 2">
    <name type="scientific">Ceratitis capitata</name>
    <name type="common">Mediterranean fruit fly</name>
    <name type="synonym">Tephritis capitata</name>
    <dbReference type="NCBI Taxonomy" id="7213"/>
    <lineage>
        <taxon>Eukaryota</taxon>
        <taxon>Metazoa</taxon>
        <taxon>Ecdysozoa</taxon>
        <taxon>Arthropoda</taxon>
        <taxon>Hexapoda</taxon>
        <taxon>Insecta</taxon>
        <taxon>Pterygota</taxon>
        <taxon>Neoptera</taxon>
        <taxon>Endopterygota</taxon>
        <taxon>Diptera</taxon>
        <taxon>Brachycera</taxon>
        <taxon>Muscomorpha</taxon>
        <taxon>Tephritoidea</taxon>
        <taxon>Tephritidae</taxon>
        <taxon>Ceratitis</taxon>
        <taxon>Ceratitis</taxon>
    </lineage>
</organism>
<protein>
    <submittedName>
        <fullName evidence="1">(Mediterranean fruit fly) hypothetical protein</fullName>
    </submittedName>
</protein>
<dbReference type="Proteomes" id="UP000606786">
    <property type="component" value="Unassembled WGS sequence"/>
</dbReference>
<keyword evidence="2" id="KW-1185">Reference proteome</keyword>
<proteinExistence type="predicted"/>
<gene>
    <name evidence="1" type="ORF">CCAP1982_LOCUS13939</name>
</gene>
<name>A0A811V278_CERCA</name>
<comment type="caution">
    <text evidence="1">The sequence shown here is derived from an EMBL/GenBank/DDBJ whole genome shotgun (WGS) entry which is preliminary data.</text>
</comment>